<sequence>MLKRRYSYDDDDTTSEDLEYPDKLPMKGRAITRNGTRSEEDYNFIVDFKKEIKEISHHVLRHFISSIALTKYHTAMKLLEEIYSEQLDSSQPKILSTLDRFFPYLQTAKTFITRYNYWAFDSFHENIQHFNQTRKMWTAGTAFFRIFRRSVYRKQVSFGERDSSF</sequence>
<protein>
    <submittedName>
        <fullName evidence="1">Uncharacterized protein</fullName>
    </submittedName>
</protein>
<gene>
    <name evidence="1" type="ORF">PHYBLDRAFT_162028</name>
</gene>
<dbReference type="RefSeq" id="XP_018299454.1">
    <property type="nucleotide sequence ID" value="XM_018434549.1"/>
</dbReference>
<organism evidence="1 2">
    <name type="scientific">Phycomyces blakesleeanus (strain ATCC 8743b / DSM 1359 / FGSC 10004 / NBRC 33097 / NRRL 1555)</name>
    <dbReference type="NCBI Taxonomy" id="763407"/>
    <lineage>
        <taxon>Eukaryota</taxon>
        <taxon>Fungi</taxon>
        <taxon>Fungi incertae sedis</taxon>
        <taxon>Mucoromycota</taxon>
        <taxon>Mucoromycotina</taxon>
        <taxon>Mucoromycetes</taxon>
        <taxon>Mucorales</taxon>
        <taxon>Phycomycetaceae</taxon>
        <taxon>Phycomyces</taxon>
    </lineage>
</organism>
<evidence type="ECO:0000313" key="2">
    <source>
        <dbReference type="Proteomes" id="UP000077315"/>
    </source>
</evidence>
<dbReference type="AlphaFoldDB" id="A0A167RDJ7"/>
<dbReference type="GeneID" id="28995455"/>
<dbReference type="VEuPathDB" id="FungiDB:PHYBLDRAFT_162028"/>
<dbReference type="InParanoid" id="A0A167RDJ7"/>
<dbReference type="Proteomes" id="UP000077315">
    <property type="component" value="Unassembled WGS sequence"/>
</dbReference>
<keyword evidence="2" id="KW-1185">Reference proteome</keyword>
<proteinExistence type="predicted"/>
<reference evidence="2" key="1">
    <citation type="submission" date="2015-06" db="EMBL/GenBank/DDBJ databases">
        <title>Expansion of signal transduction pathways in fungi by whole-genome duplication.</title>
        <authorList>
            <consortium name="DOE Joint Genome Institute"/>
            <person name="Corrochano L.M."/>
            <person name="Kuo A."/>
            <person name="Marcet-Houben M."/>
            <person name="Polaino S."/>
            <person name="Salamov A."/>
            <person name="Villalobos J.M."/>
            <person name="Alvarez M.I."/>
            <person name="Avalos J."/>
            <person name="Benito E.P."/>
            <person name="Benoit I."/>
            <person name="Burger G."/>
            <person name="Camino L.P."/>
            <person name="Canovas D."/>
            <person name="Cerda-Olmedo E."/>
            <person name="Cheng J.-F."/>
            <person name="Dominguez A."/>
            <person name="Elias M."/>
            <person name="Eslava A.P."/>
            <person name="Glaser F."/>
            <person name="Grimwood J."/>
            <person name="Gutierrez G."/>
            <person name="Heitman J."/>
            <person name="Henrissat B."/>
            <person name="Iturriaga E.A."/>
            <person name="Lang B.F."/>
            <person name="Lavin J.L."/>
            <person name="Lee S."/>
            <person name="Li W."/>
            <person name="Lindquist E."/>
            <person name="Lopez-Garcia S."/>
            <person name="Luque E.M."/>
            <person name="Marcos A.T."/>
            <person name="Martin J."/>
            <person name="McCluskey K."/>
            <person name="Medina H.R."/>
            <person name="Miralles-Duran A."/>
            <person name="Miyazaki A."/>
            <person name="Munoz-Torres E."/>
            <person name="Oguiza J.A."/>
            <person name="Ohm R."/>
            <person name="Olmedo M."/>
            <person name="Orejas M."/>
            <person name="Ortiz-Castellanos L."/>
            <person name="Pisabarro A.G."/>
            <person name="Rodriguez-Romero J."/>
            <person name="Ruiz-Herrera J."/>
            <person name="Ruiz-Vazquez R."/>
            <person name="Sanz C."/>
            <person name="Schackwitz W."/>
            <person name="Schmutz J."/>
            <person name="Shahriari M."/>
            <person name="Shelest E."/>
            <person name="Silva-Franco F."/>
            <person name="Soanes D."/>
            <person name="Syed K."/>
            <person name="Tagua V.G."/>
            <person name="Talbot N.J."/>
            <person name="Thon M."/>
            <person name="De vries R.P."/>
            <person name="Wiebenga A."/>
            <person name="Yadav J.S."/>
            <person name="Braun E.L."/>
            <person name="Baker S."/>
            <person name="Garre V."/>
            <person name="Horwitz B."/>
            <person name="Torres-Martinez S."/>
            <person name="Idnurm A."/>
            <person name="Herrera-Estrella A."/>
            <person name="Gabaldon T."/>
            <person name="Grigoriev I.V."/>
        </authorList>
    </citation>
    <scope>NUCLEOTIDE SEQUENCE [LARGE SCALE GENOMIC DNA]</scope>
    <source>
        <strain evidence="2">NRRL 1555(-)</strain>
    </source>
</reference>
<evidence type="ECO:0000313" key="1">
    <source>
        <dbReference type="EMBL" id="OAD81414.1"/>
    </source>
</evidence>
<name>A0A167RDJ7_PHYB8</name>
<accession>A0A167RDJ7</accession>
<dbReference type="EMBL" id="KV440971">
    <property type="protein sequence ID" value="OAD81414.1"/>
    <property type="molecule type" value="Genomic_DNA"/>
</dbReference>